<name>A0A6N3D486_9CLOT</name>
<proteinExistence type="predicted"/>
<gene>
    <name evidence="1" type="ORF">CPLFYP93_01740</name>
</gene>
<dbReference type="AlphaFoldDB" id="A0A6N3D486"/>
<protein>
    <submittedName>
        <fullName evidence="1">Uncharacterized protein</fullName>
    </submittedName>
</protein>
<sequence>MGCIGTMKENNGINENMQSSSELVAVTTNNNVTKEYLDKSKKLLEDFKNMQNVIMEAQGPDISILIKVAQNNLTKTAMEQASDMIKEFQGNFNEDSVEDFIEHSISLITSIETANYLYGSIIDVQDIRKYISAKVTKQIVIRSRKLLELLKVTNFEDKVKLSILVEQLNLCIKVFDYCWDIYPKNIRSLKETNNIIEVMITNRIKLGLDNYNIEVLRMMIDRNTSKIEASKVKKVNNDTIVGQAMNNNSNVTSKDTEGDNIIVVNDNSFFANFDIEEDNSTTALVQTNNTITDRFIDITNKVIKEVTESSSNDFMNIALQKFYSIIGAIETMNYLKGDIVDKHAVSLNISNLLTEMIFSNYTAIKHSWDEMVDKSPEDYTAYAKEVKKYCEILVEAYEMSRDNINALKKCVTIENDLYNMKSEFSFKKFEVEKLNKSIDKHLEIIKKKDTSFTLERKNPEKETKKKKGIWAKIFS</sequence>
<evidence type="ECO:0000313" key="1">
    <source>
        <dbReference type="EMBL" id="VYU23185.1"/>
    </source>
</evidence>
<dbReference type="EMBL" id="CACRTV010000044">
    <property type="protein sequence ID" value="VYU23185.1"/>
    <property type="molecule type" value="Genomic_DNA"/>
</dbReference>
<organism evidence="1">
    <name type="scientific">Clostridium paraputrificum</name>
    <dbReference type="NCBI Taxonomy" id="29363"/>
    <lineage>
        <taxon>Bacteria</taxon>
        <taxon>Bacillati</taxon>
        <taxon>Bacillota</taxon>
        <taxon>Clostridia</taxon>
        <taxon>Eubacteriales</taxon>
        <taxon>Clostridiaceae</taxon>
        <taxon>Clostridium</taxon>
    </lineage>
</organism>
<accession>A0A6N3D486</accession>
<reference evidence="1" key="1">
    <citation type="submission" date="2019-11" db="EMBL/GenBank/DDBJ databases">
        <authorList>
            <person name="Feng L."/>
        </authorList>
    </citation>
    <scope>NUCLEOTIDE SEQUENCE</scope>
    <source>
        <strain evidence="1">CParaputrificumLFYP93</strain>
    </source>
</reference>